<feature type="region of interest" description="Disordered" evidence="1">
    <location>
        <begin position="38"/>
        <end position="58"/>
    </location>
</feature>
<gene>
    <name evidence="2" type="ORF">NDU88_002792</name>
</gene>
<protein>
    <submittedName>
        <fullName evidence="2">Uncharacterized protein</fullName>
    </submittedName>
</protein>
<sequence length="123" mass="13382">MIRCWMEFATMSGVSGEDHTALSLREWDRLPGVQRPPVAMLGGQLHHGHSGHSRQAASKPGILLQCKNAAQSYTILFPRVLSSSHSLDEGRNAHPTQEKVPPEFRSVVTGGKGLCATTVPQRT</sequence>
<dbReference type="Proteomes" id="UP001066276">
    <property type="component" value="Chromosome 6"/>
</dbReference>
<keyword evidence="3" id="KW-1185">Reference proteome</keyword>
<evidence type="ECO:0000313" key="3">
    <source>
        <dbReference type="Proteomes" id="UP001066276"/>
    </source>
</evidence>
<dbReference type="AlphaFoldDB" id="A0AAV7QB05"/>
<evidence type="ECO:0000256" key="1">
    <source>
        <dbReference type="SAM" id="MobiDB-lite"/>
    </source>
</evidence>
<name>A0AAV7QB05_PLEWA</name>
<comment type="caution">
    <text evidence="2">The sequence shown here is derived from an EMBL/GenBank/DDBJ whole genome shotgun (WGS) entry which is preliminary data.</text>
</comment>
<organism evidence="2 3">
    <name type="scientific">Pleurodeles waltl</name>
    <name type="common">Iberian ribbed newt</name>
    <dbReference type="NCBI Taxonomy" id="8319"/>
    <lineage>
        <taxon>Eukaryota</taxon>
        <taxon>Metazoa</taxon>
        <taxon>Chordata</taxon>
        <taxon>Craniata</taxon>
        <taxon>Vertebrata</taxon>
        <taxon>Euteleostomi</taxon>
        <taxon>Amphibia</taxon>
        <taxon>Batrachia</taxon>
        <taxon>Caudata</taxon>
        <taxon>Salamandroidea</taxon>
        <taxon>Salamandridae</taxon>
        <taxon>Pleurodelinae</taxon>
        <taxon>Pleurodeles</taxon>
    </lineage>
</organism>
<feature type="region of interest" description="Disordered" evidence="1">
    <location>
        <begin position="85"/>
        <end position="107"/>
    </location>
</feature>
<feature type="compositionally biased region" description="Basic and acidic residues" evidence="1">
    <location>
        <begin position="86"/>
        <end position="102"/>
    </location>
</feature>
<proteinExistence type="predicted"/>
<reference evidence="2" key="1">
    <citation type="journal article" date="2022" name="bioRxiv">
        <title>Sequencing and chromosome-scale assembly of the giantPleurodeles waltlgenome.</title>
        <authorList>
            <person name="Brown T."/>
            <person name="Elewa A."/>
            <person name="Iarovenko S."/>
            <person name="Subramanian E."/>
            <person name="Araus A.J."/>
            <person name="Petzold A."/>
            <person name="Susuki M."/>
            <person name="Suzuki K.-i.T."/>
            <person name="Hayashi T."/>
            <person name="Toyoda A."/>
            <person name="Oliveira C."/>
            <person name="Osipova E."/>
            <person name="Leigh N.D."/>
            <person name="Simon A."/>
            <person name="Yun M.H."/>
        </authorList>
    </citation>
    <scope>NUCLEOTIDE SEQUENCE</scope>
    <source>
        <strain evidence="2">20211129_DDA</strain>
        <tissue evidence="2">Liver</tissue>
    </source>
</reference>
<accession>A0AAV7QB05</accession>
<evidence type="ECO:0000313" key="2">
    <source>
        <dbReference type="EMBL" id="KAJ1136375.1"/>
    </source>
</evidence>
<dbReference type="EMBL" id="JANPWB010000010">
    <property type="protein sequence ID" value="KAJ1136375.1"/>
    <property type="molecule type" value="Genomic_DNA"/>
</dbReference>